<dbReference type="GO" id="GO:0010073">
    <property type="term" value="P:meristem maintenance"/>
    <property type="evidence" value="ECO:0007669"/>
    <property type="project" value="InterPro"/>
</dbReference>
<organism evidence="3 4">
    <name type="scientific">Rhododendron griersonianum</name>
    <dbReference type="NCBI Taxonomy" id="479676"/>
    <lineage>
        <taxon>Eukaryota</taxon>
        <taxon>Viridiplantae</taxon>
        <taxon>Streptophyta</taxon>
        <taxon>Embryophyta</taxon>
        <taxon>Tracheophyta</taxon>
        <taxon>Spermatophyta</taxon>
        <taxon>Magnoliopsida</taxon>
        <taxon>eudicotyledons</taxon>
        <taxon>Gunneridae</taxon>
        <taxon>Pentapetalae</taxon>
        <taxon>asterids</taxon>
        <taxon>Ericales</taxon>
        <taxon>Ericaceae</taxon>
        <taxon>Ericoideae</taxon>
        <taxon>Rhodoreae</taxon>
        <taxon>Rhododendron</taxon>
    </lineage>
</organism>
<gene>
    <name evidence="3" type="ORF">RHGRI_017339</name>
</gene>
<evidence type="ECO:0000313" key="3">
    <source>
        <dbReference type="EMBL" id="KAG5544845.1"/>
    </source>
</evidence>
<dbReference type="EMBL" id="JACTNZ010000006">
    <property type="protein sequence ID" value="KAG5544845.1"/>
    <property type="molecule type" value="Genomic_DNA"/>
</dbReference>
<keyword evidence="4" id="KW-1185">Reference proteome</keyword>
<accession>A0AAV6JXG5</accession>
<protein>
    <recommendedName>
        <fullName evidence="2">Aminotransferase-like plant mobile domain-containing protein</fullName>
    </recommendedName>
</protein>
<dbReference type="Pfam" id="PF10536">
    <property type="entry name" value="PMD"/>
    <property type="match status" value="1"/>
</dbReference>
<proteinExistence type="predicted"/>
<dbReference type="PANTHER" id="PTHR46033">
    <property type="entry name" value="PROTEIN MAIN-LIKE 2"/>
    <property type="match status" value="1"/>
</dbReference>
<feature type="domain" description="Aminotransferase-like plant mobile" evidence="2">
    <location>
        <begin position="81"/>
        <end position="292"/>
    </location>
</feature>
<sequence>MDLNLNALRSPDPGPRDGSILRLQHQHRSREVWEADRTRPVDSKKVRVRSAKKGIRALLWPSPPVLELIRRARLEGLCSLPFVSVDWGLITALLERWRPETHTFHLRPGESTITLQDVEVLLGIPIEGKPVTGNTNLKPYDLCKRLLGEQPTEESKDINGMKVKASWLSDRFNGQVEEGADPEVVARQARGYLLLLMGETIFADHSGGYVHLANLERLENFDEAGTYSWGSGALANLYHNLCHGCKAGTKQITGCFILLQVWAWERLPYLAPGRLGKRAPKAGAPLIGRFGLGRMPCSHVIAVCNKMAIDPTQFIGNVWRLDSNIAIYSSETFVPLHDKPYWPPYDGPIIHPDEERLRGRGRPQVNRFRNEMDMMDDWLEAQPSHKQSCTLCGGHGHNKRKCSKRGEASSSVPNM</sequence>
<evidence type="ECO:0000313" key="4">
    <source>
        <dbReference type="Proteomes" id="UP000823749"/>
    </source>
</evidence>
<dbReference type="Proteomes" id="UP000823749">
    <property type="component" value="Chromosome 6"/>
</dbReference>
<dbReference type="InterPro" id="IPR044824">
    <property type="entry name" value="MAIN-like"/>
</dbReference>
<reference evidence="3 4" key="1">
    <citation type="submission" date="2020-08" db="EMBL/GenBank/DDBJ databases">
        <title>Plant Genome Project.</title>
        <authorList>
            <person name="Zhang R.-G."/>
        </authorList>
    </citation>
    <scope>NUCLEOTIDE SEQUENCE [LARGE SCALE GENOMIC DNA]</scope>
    <source>
        <strain evidence="3">WSP0</strain>
        <tissue evidence="3">Leaf</tissue>
    </source>
</reference>
<evidence type="ECO:0000256" key="1">
    <source>
        <dbReference type="SAM" id="MobiDB-lite"/>
    </source>
</evidence>
<dbReference type="PANTHER" id="PTHR46033:SF8">
    <property type="entry name" value="PROTEIN MAINTENANCE OF MERISTEMS-LIKE"/>
    <property type="match status" value="1"/>
</dbReference>
<evidence type="ECO:0000259" key="2">
    <source>
        <dbReference type="Pfam" id="PF10536"/>
    </source>
</evidence>
<name>A0AAV6JXG5_9ERIC</name>
<dbReference type="AlphaFoldDB" id="A0AAV6JXG5"/>
<comment type="caution">
    <text evidence="3">The sequence shown here is derived from an EMBL/GenBank/DDBJ whole genome shotgun (WGS) entry which is preliminary data.</text>
</comment>
<dbReference type="InterPro" id="IPR019557">
    <property type="entry name" value="AminoTfrase-like_pln_mobile"/>
</dbReference>
<feature type="region of interest" description="Disordered" evidence="1">
    <location>
        <begin position="1"/>
        <end position="20"/>
    </location>
</feature>
<feature type="region of interest" description="Disordered" evidence="1">
    <location>
        <begin position="393"/>
        <end position="415"/>
    </location>
</feature>